<evidence type="ECO:0000313" key="2">
    <source>
        <dbReference type="Proteomes" id="UP000823388"/>
    </source>
</evidence>
<protein>
    <submittedName>
        <fullName evidence="1">Uncharacterized protein</fullName>
    </submittedName>
</protein>
<dbReference type="AlphaFoldDB" id="A0A8T0UJY7"/>
<name>A0A8T0UJY7_PANVG</name>
<sequence>MGRPLTGWTGTNDNTSFDEILDKALRIKGSRFTRWCICKCYGLLEQAVLGDASLMVSGASKTFKVLMEAVFCFKDALEGVDCSAVFLVCSISCGL</sequence>
<proteinExistence type="predicted"/>
<dbReference type="Proteomes" id="UP000823388">
    <property type="component" value="Chromosome 3K"/>
</dbReference>
<organism evidence="1 2">
    <name type="scientific">Panicum virgatum</name>
    <name type="common">Blackwell switchgrass</name>
    <dbReference type="NCBI Taxonomy" id="38727"/>
    <lineage>
        <taxon>Eukaryota</taxon>
        <taxon>Viridiplantae</taxon>
        <taxon>Streptophyta</taxon>
        <taxon>Embryophyta</taxon>
        <taxon>Tracheophyta</taxon>
        <taxon>Spermatophyta</taxon>
        <taxon>Magnoliopsida</taxon>
        <taxon>Liliopsida</taxon>
        <taxon>Poales</taxon>
        <taxon>Poaceae</taxon>
        <taxon>PACMAD clade</taxon>
        <taxon>Panicoideae</taxon>
        <taxon>Panicodae</taxon>
        <taxon>Paniceae</taxon>
        <taxon>Panicinae</taxon>
        <taxon>Panicum</taxon>
        <taxon>Panicum sect. Hiantes</taxon>
    </lineage>
</organism>
<accession>A0A8T0UJY7</accession>
<dbReference type="EMBL" id="CM029041">
    <property type="protein sequence ID" value="KAG2624872.1"/>
    <property type="molecule type" value="Genomic_DNA"/>
</dbReference>
<gene>
    <name evidence="1" type="ORF">PVAP13_3KG177727</name>
</gene>
<keyword evidence="2" id="KW-1185">Reference proteome</keyword>
<evidence type="ECO:0000313" key="1">
    <source>
        <dbReference type="EMBL" id="KAG2624872.1"/>
    </source>
</evidence>
<reference evidence="1" key="1">
    <citation type="submission" date="2020-05" db="EMBL/GenBank/DDBJ databases">
        <title>WGS assembly of Panicum virgatum.</title>
        <authorList>
            <person name="Lovell J.T."/>
            <person name="Jenkins J."/>
            <person name="Shu S."/>
            <person name="Juenger T.E."/>
            <person name="Schmutz J."/>
        </authorList>
    </citation>
    <scope>NUCLEOTIDE SEQUENCE</scope>
    <source>
        <strain evidence="1">AP13</strain>
    </source>
</reference>
<comment type="caution">
    <text evidence="1">The sequence shown here is derived from an EMBL/GenBank/DDBJ whole genome shotgun (WGS) entry which is preliminary data.</text>
</comment>